<protein>
    <submittedName>
        <fullName evidence="2">Uncharacterized protein</fullName>
    </submittedName>
</protein>
<keyword evidence="1" id="KW-0472">Membrane</keyword>
<evidence type="ECO:0000313" key="3">
    <source>
        <dbReference type="Proteomes" id="UP000295132"/>
    </source>
</evidence>
<feature type="transmembrane region" description="Helical" evidence="1">
    <location>
        <begin position="44"/>
        <end position="64"/>
    </location>
</feature>
<dbReference type="AlphaFoldDB" id="A0A4R5VT85"/>
<keyword evidence="1" id="KW-0812">Transmembrane</keyword>
<evidence type="ECO:0000256" key="1">
    <source>
        <dbReference type="SAM" id="Phobius"/>
    </source>
</evidence>
<gene>
    <name evidence="2" type="ORF">E2K98_08895</name>
</gene>
<evidence type="ECO:0000313" key="2">
    <source>
        <dbReference type="EMBL" id="TDK62171.1"/>
    </source>
</evidence>
<comment type="caution">
    <text evidence="2">The sequence shown here is derived from an EMBL/GenBank/DDBJ whole genome shotgun (WGS) entry which is preliminary data.</text>
</comment>
<organism evidence="2 3">
    <name type="scientific">Bacillus salipaludis</name>
    <dbReference type="NCBI Taxonomy" id="2547811"/>
    <lineage>
        <taxon>Bacteria</taxon>
        <taxon>Bacillati</taxon>
        <taxon>Bacillota</taxon>
        <taxon>Bacilli</taxon>
        <taxon>Bacillales</taxon>
        <taxon>Bacillaceae</taxon>
        <taxon>Bacillus</taxon>
    </lineage>
</organism>
<sequence>MLTPAQQKIRQELEELQIKGLLQTEQKNIHPQIVHQSNRDKSGFRITGTVLFIFVLLIFSLAIYNKITIEMKESLISYLAKAQKLNRKGDRILDNIRSEPSPSRDKIIQALSMQRKLNEKAKDLKAPANFSELKSDFLTVNEERLKILTDMLKNNLTGMTPSLNQLYVKQELEKDRLIRAFQKASIKYKKYENGTIQYWYKKHSYVYGV</sequence>
<dbReference type="EMBL" id="SMYO01000004">
    <property type="protein sequence ID" value="TDK62171.1"/>
    <property type="molecule type" value="Genomic_DNA"/>
</dbReference>
<dbReference type="Proteomes" id="UP000295132">
    <property type="component" value="Unassembled WGS sequence"/>
</dbReference>
<keyword evidence="1" id="KW-1133">Transmembrane helix</keyword>
<accession>A0A4R5VT85</accession>
<dbReference type="RefSeq" id="WP_133333901.1">
    <property type="nucleotide sequence ID" value="NZ_SMYO01000004.1"/>
</dbReference>
<name>A0A4R5VT85_9BACI</name>
<reference evidence="2 3" key="1">
    <citation type="submission" date="2019-03" db="EMBL/GenBank/DDBJ databases">
        <title>Bacillus niacini sp. nov. a Nicotinate-Metabolizing Mesophile Isolated from Soil.</title>
        <authorList>
            <person name="Zhang G."/>
        </authorList>
    </citation>
    <scope>NUCLEOTIDE SEQUENCE [LARGE SCALE GENOMIC DNA]</scope>
    <source>
        <strain evidence="2 3">WN066</strain>
    </source>
</reference>
<proteinExistence type="predicted"/>